<evidence type="ECO:0000313" key="2">
    <source>
        <dbReference type="Proteomes" id="UP000005667"/>
    </source>
</evidence>
<protein>
    <submittedName>
        <fullName evidence="1">Uncharacterized protein</fullName>
    </submittedName>
</protein>
<sequence length="96" mass="11349">MSSCFEISLSSNNCFGCGLCALQSNRRTFHRTALLDHIREEFFFMIWNAFNLDLITIFCKIIPLFCRKNFSSNHVPIQRVSMPYYRKSCKYKFSTI</sequence>
<reference evidence="2" key="1">
    <citation type="journal article" date="2011" name="PLoS Genet.">
        <title>Azospirillum genomes reveal transition of bacteria from aquatic to terrestrial environments.</title>
        <authorList>
            <person name="Wisniewski-Dye F."/>
            <person name="Borziak K."/>
            <person name="Khalsa-Moyers G."/>
            <person name="Alexandre G."/>
            <person name="Sukharnikov L.O."/>
            <person name="Wuichet K."/>
            <person name="Hurst G.B."/>
            <person name="McDonald W.H."/>
            <person name="Robertson J.S."/>
            <person name="Barbe V."/>
            <person name="Calteau A."/>
            <person name="Rouy Z."/>
            <person name="Mangenot S."/>
            <person name="Prigent-Combaret C."/>
            <person name="Normand P."/>
            <person name="Boyer M."/>
            <person name="Siguier P."/>
            <person name="Dessaux Y."/>
            <person name="Elmerich C."/>
            <person name="Condemine G."/>
            <person name="Krishnen G."/>
            <person name="Kennedy I."/>
            <person name="Paterson A.H."/>
            <person name="Gonzalez V."/>
            <person name="Mavingui P."/>
            <person name="Zhulin I.B."/>
        </authorList>
    </citation>
    <scope>NUCLEOTIDE SEQUENCE [LARGE SCALE GENOMIC DNA]</scope>
    <source>
        <strain evidence="2">4B</strain>
    </source>
</reference>
<dbReference type="AlphaFoldDB" id="G7Z839"/>
<gene>
    <name evidence="1" type="ordered locus">AZOLI_0188</name>
</gene>
<accession>G7Z839</accession>
<name>G7Z839_AZOL4</name>
<organism evidence="1 2">
    <name type="scientific">Azospirillum lipoferum (strain 4B)</name>
    <dbReference type="NCBI Taxonomy" id="862719"/>
    <lineage>
        <taxon>Bacteria</taxon>
        <taxon>Pseudomonadati</taxon>
        <taxon>Pseudomonadota</taxon>
        <taxon>Alphaproteobacteria</taxon>
        <taxon>Rhodospirillales</taxon>
        <taxon>Azospirillaceae</taxon>
        <taxon>Azospirillum</taxon>
    </lineage>
</organism>
<dbReference type="HOGENOM" id="CLU_2353821_0_0_5"/>
<keyword evidence="2" id="KW-1185">Reference proteome</keyword>
<evidence type="ECO:0000313" key="1">
    <source>
        <dbReference type="EMBL" id="CBS85598.1"/>
    </source>
</evidence>
<dbReference type="EMBL" id="FQ311868">
    <property type="protein sequence ID" value="CBS85598.1"/>
    <property type="molecule type" value="Genomic_DNA"/>
</dbReference>
<proteinExistence type="predicted"/>
<dbReference type="Proteomes" id="UP000005667">
    <property type="component" value="Chromosome"/>
</dbReference>
<dbReference type="KEGG" id="ali:AZOLI_0188"/>